<accession>A0A644V7F5</accession>
<dbReference type="SUPFAM" id="SSF47090">
    <property type="entry name" value="PGBD-like"/>
    <property type="match status" value="2"/>
</dbReference>
<name>A0A644V7F5_9ZZZZ</name>
<dbReference type="EMBL" id="VSSQ01000235">
    <property type="protein sequence ID" value="MPL87260.1"/>
    <property type="molecule type" value="Genomic_DNA"/>
</dbReference>
<protein>
    <recommendedName>
        <fullName evidence="3">Peptidoglycan binding-like domain-containing protein</fullName>
    </recommendedName>
</protein>
<feature type="region of interest" description="Disordered" evidence="1">
    <location>
        <begin position="142"/>
        <end position="165"/>
    </location>
</feature>
<dbReference type="AlphaFoldDB" id="A0A644V7F5"/>
<evidence type="ECO:0000313" key="4">
    <source>
        <dbReference type="EMBL" id="MPL87260.1"/>
    </source>
</evidence>
<keyword evidence="2" id="KW-0812">Transmembrane</keyword>
<evidence type="ECO:0000259" key="3">
    <source>
        <dbReference type="Pfam" id="PF01471"/>
    </source>
</evidence>
<feature type="domain" description="Peptidoglycan binding-like" evidence="3">
    <location>
        <begin position="193"/>
        <end position="244"/>
    </location>
</feature>
<dbReference type="InterPro" id="IPR036365">
    <property type="entry name" value="PGBD-like_sf"/>
</dbReference>
<dbReference type="Pfam" id="PF01471">
    <property type="entry name" value="PG_binding_1"/>
    <property type="match status" value="2"/>
</dbReference>
<feature type="transmembrane region" description="Helical" evidence="2">
    <location>
        <begin position="53"/>
        <end position="72"/>
    </location>
</feature>
<dbReference type="InterPro" id="IPR036366">
    <property type="entry name" value="PGBDSf"/>
</dbReference>
<dbReference type="InterPro" id="IPR002477">
    <property type="entry name" value="Peptidoglycan-bd-like"/>
</dbReference>
<dbReference type="Gene3D" id="1.10.101.10">
    <property type="entry name" value="PGBD-like superfamily/PGBD"/>
    <property type="match status" value="2"/>
</dbReference>
<reference evidence="4" key="1">
    <citation type="submission" date="2019-08" db="EMBL/GenBank/DDBJ databases">
        <authorList>
            <person name="Kucharzyk K."/>
            <person name="Murdoch R.W."/>
            <person name="Higgins S."/>
            <person name="Loffler F."/>
        </authorList>
    </citation>
    <scope>NUCLEOTIDE SEQUENCE</scope>
</reference>
<organism evidence="4">
    <name type="scientific">bioreactor metagenome</name>
    <dbReference type="NCBI Taxonomy" id="1076179"/>
    <lineage>
        <taxon>unclassified sequences</taxon>
        <taxon>metagenomes</taxon>
        <taxon>ecological metagenomes</taxon>
    </lineage>
</organism>
<sequence length="340" mass="36738">MSRKKILESFKVVSITIFSFFLFLDVTFAQKTDTPNFSEVGGMLKNFNENILQNTILLLSGAALVVFLAGLVKFIFNRAKGNQDSLAKDKKGMLWGLVALFVLVTLWGIIRMFQGFLGVPTDNNINLPRICVDGNCQAQSSAPTGTGVAPSGGFNDPTKKLGGDTPIDGTYTENSVKAWPKQFGSGSGTYKYVAELQAFLNKETGTNITVDGKYGSNTVEAVKAFQTRNKLVADGIVGPSTKAVILYGYMKHLTGITNTFVYAWNDLSFGSRGIEVEQLQALLKANGCYKPGTNDNEDGIFGTATRQAVINFQNINALKEDAIVGPSTRAVIISPETYGC</sequence>
<feature type="transmembrane region" description="Helical" evidence="2">
    <location>
        <begin position="93"/>
        <end position="113"/>
    </location>
</feature>
<evidence type="ECO:0000256" key="2">
    <source>
        <dbReference type="SAM" id="Phobius"/>
    </source>
</evidence>
<proteinExistence type="predicted"/>
<comment type="caution">
    <text evidence="4">The sequence shown here is derived from an EMBL/GenBank/DDBJ whole genome shotgun (WGS) entry which is preliminary data.</text>
</comment>
<keyword evidence="2" id="KW-0472">Membrane</keyword>
<evidence type="ECO:0000256" key="1">
    <source>
        <dbReference type="SAM" id="MobiDB-lite"/>
    </source>
</evidence>
<keyword evidence="2" id="KW-1133">Transmembrane helix</keyword>
<feature type="domain" description="Peptidoglycan binding-like" evidence="3">
    <location>
        <begin position="273"/>
        <end position="331"/>
    </location>
</feature>
<gene>
    <name evidence="4" type="ORF">SDC9_33260</name>
</gene>